<dbReference type="PANTHER" id="PTHR43852:SF3">
    <property type="entry name" value="NUCLEOTIDYLTRANSFERASE"/>
    <property type="match status" value="1"/>
</dbReference>
<protein>
    <submittedName>
        <fullName evidence="2">DNA polymerase beta domain protein region</fullName>
    </submittedName>
</protein>
<dbReference type="NCBIfam" id="NF047752">
    <property type="entry name" value="MntA_antitoxin"/>
    <property type="match status" value="1"/>
</dbReference>
<dbReference type="eggNOG" id="COG1669">
    <property type="taxonomic scope" value="Bacteria"/>
</dbReference>
<dbReference type="KEGG" id="gca:Galf_1271"/>
<sequence>MAAVIQLQATIDTQLREVLAYFPDIVLAVLFGSVASGRQRADSDLDIAVYAKKALAAHEKMALIGAFAELAGRPVDLIDLNGVSEPLLGQIVRHGRRVLGSDTLYGELISRHLFEQADFMPYRTRLLAERRKAWIGK</sequence>
<reference evidence="2 3" key="1">
    <citation type="submission" date="2010-08" db="EMBL/GenBank/DDBJ databases">
        <title>Complete sequence of Gallionella capsiferriformans ES-2.</title>
        <authorList>
            <consortium name="US DOE Joint Genome Institute"/>
            <person name="Lucas S."/>
            <person name="Copeland A."/>
            <person name="Lapidus A."/>
            <person name="Cheng J.-F."/>
            <person name="Bruce D."/>
            <person name="Goodwin L."/>
            <person name="Pitluck S."/>
            <person name="Chertkov O."/>
            <person name="Davenport K.W."/>
            <person name="Detter J.C."/>
            <person name="Han C."/>
            <person name="Tapia R."/>
            <person name="Land M."/>
            <person name="Hauser L."/>
            <person name="Chang Y.-J."/>
            <person name="Jeffries C."/>
            <person name="Kyrpides N."/>
            <person name="Ivanova N."/>
            <person name="Mikhailova N."/>
            <person name="Shelobolina E.S."/>
            <person name="Picardal F."/>
            <person name="Roden E."/>
            <person name="Emerson D."/>
            <person name="Woyke T."/>
        </authorList>
    </citation>
    <scope>NUCLEOTIDE SEQUENCE [LARGE SCALE GENOMIC DNA]</scope>
    <source>
        <strain evidence="2 3">ES-2</strain>
    </source>
</reference>
<proteinExistence type="predicted"/>
<dbReference type="Gene3D" id="3.30.460.10">
    <property type="entry name" value="Beta Polymerase, domain 2"/>
    <property type="match status" value="1"/>
</dbReference>
<dbReference type="AlphaFoldDB" id="D9SFK1"/>
<dbReference type="Pfam" id="PF18765">
    <property type="entry name" value="Polbeta"/>
    <property type="match status" value="1"/>
</dbReference>
<dbReference type="EMBL" id="CP002159">
    <property type="protein sequence ID" value="ADL55298.1"/>
    <property type="molecule type" value="Genomic_DNA"/>
</dbReference>
<dbReference type="Proteomes" id="UP000001235">
    <property type="component" value="Chromosome"/>
</dbReference>
<dbReference type="CDD" id="cd05403">
    <property type="entry name" value="NT_KNTase_like"/>
    <property type="match status" value="1"/>
</dbReference>
<dbReference type="PANTHER" id="PTHR43852">
    <property type="entry name" value="NUCLEOTIDYLTRANSFERASE"/>
    <property type="match status" value="1"/>
</dbReference>
<name>D9SFK1_GALCS</name>
<dbReference type="InterPro" id="IPR052930">
    <property type="entry name" value="TA_antitoxin_MntA"/>
</dbReference>
<accession>D9SFK1</accession>
<dbReference type="OrthoDB" id="9793109at2"/>
<dbReference type="InterPro" id="IPR041633">
    <property type="entry name" value="Polbeta"/>
</dbReference>
<evidence type="ECO:0000259" key="1">
    <source>
        <dbReference type="Pfam" id="PF18765"/>
    </source>
</evidence>
<dbReference type="InterPro" id="IPR043519">
    <property type="entry name" value="NT_sf"/>
</dbReference>
<dbReference type="RefSeq" id="WP_013293237.1">
    <property type="nucleotide sequence ID" value="NC_014394.1"/>
</dbReference>
<keyword evidence="3" id="KW-1185">Reference proteome</keyword>
<evidence type="ECO:0000313" key="3">
    <source>
        <dbReference type="Proteomes" id="UP000001235"/>
    </source>
</evidence>
<dbReference type="STRING" id="395494.Galf_1271"/>
<gene>
    <name evidence="2" type="ordered locus">Galf_1271</name>
</gene>
<organism evidence="2 3">
    <name type="scientific">Gallionella capsiferriformans (strain ES-2)</name>
    <name type="common">Gallionella ferruginea capsiferriformans (strain ES-2)</name>
    <dbReference type="NCBI Taxonomy" id="395494"/>
    <lineage>
        <taxon>Bacteria</taxon>
        <taxon>Pseudomonadati</taxon>
        <taxon>Pseudomonadota</taxon>
        <taxon>Betaproteobacteria</taxon>
        <taxon>Nitrosomonadales</taxon>
        <taxon>Gallionellaceae</taxon>
        <taxon>Gallionella</taxon>
    </lineage>
</organism>
<dbReference type="HOGENOM" id="CLU_130257_1_3_4"/>
<feature type="domain" description="Polymerase beta nucleotidyltransferase" evidence="1">
    <location>
        <begin position="14"/>
        <end position="102"/>
    </location>
</feature>
<dbReference type="SUPFAM" id="SSF81301">
    <property type="entry name" value="Nucleotidyltransferase"/>
    <property type="match status" value="1"/>
</dbReference>
<evidence type="ECO:0000313" key="2">
    <source>
        <dbReference type="EMBL" id="ADL55298.1"/>
    </source>
</evidence>